<dbReference type="SUPFAM" id="SSF53335">
    <property type="entry name" value="S-adenosyl-L-methionine-dependent methyltransferases"/>
    <property type="match status" value="1"/>
</dbReference>
<name>A0A934JM64_9GAMM</name>
<proteinExistence type="predicted"/>
<dbReference type="CDD" id="cd02440">
    <property type="entry name" value="AdoMet_MTases"/>
    <property type="match status" value="1"/>
</dbReference>
<dbReference type="GO" id="GO:0008168">
    <property type="term" value="F:methyltransferase activity"/>
    <property type="evidence" value="ECO:0007669"/>
    <property type="project" value="UniProtKB-KW"/>
</dbReference>
<dbReference type="Proteomes" id="UP000628710">
    <property type="component" value="Unassembled WGS sequence"/>
</dbReference>
<dbReference type="Gene3D" id="3.40.50.150">
    <property type="entry name" value="Vaccinia Virus protein VP39"/>
    <property type="match status" value="1"/>
</dbReference>
<protein>
    <submittedName>
        <fullName evidence="4">Class I SAM-dependent methyltransferase</fullName>
    </submittedName>
</protein>
<evidence type="ECO:0000259" key="3">
    <source>
        <dbReference type="Pfam" id="PF13649"/>
    </source>
</evidence>
<dbReference type="GO" id="GO:0032259">
    <property type="term" value="P:methylation"/>
    <property type="evidence" value="ECO:0007669"/>
    <property type="project" value="UniProtKB-KW"/>
</dbReference>
<sequence>MTNDTLSRSFSQTKGSKVAQPEWSASEYEEGNEGQFQAAFNAMESIDAWNTSDKGYAADIGCGSGRLVEALARHGGWKVDAKDVSQSMIDAVIKRCEGLPVTASVCDARDLSLDKNKYALVSSCWMLHWLENTTNTLEQMVNALIPSGNLVLQWSCGQPRSEGFLLRDTLQEVFDRPKWAERLKSAPLAMYHHPIEEMSSLLESMGLEIVSTRENILISGGENIAGLKRSLRSAAFAAQTVVLGDDVDELIDESLHLLNERNALHISNTEIIARKPD</sequence>
<reference evidence="4" key="1">
    <citation type="submission" date="2020-12" db="EMBL/GenBank/DDBJ databases">
        <title>Marinomonas arctica sp. nov., a psychrotolerant bacterium isolated from the Arctic.</title>
        <authorList>
            <person name="Zhang Y."/>
        </authorList>
    </citation>
    <scope>NUCLEOTIDE SEQUENCE</scope>
    <source>
        <strain evidence="4">C1424</strain>
    </source>
</reference>
<evidence type="ECO:0000313" key="4">
    <source>
        <dbReference type="EMBL" id="MBJ7536594.1"/>
    </source>
</evidence>
<organism evidence="4 5">
    <name type="scientific">Marinomonas transparens</name>
    <dbReference type="NCBI Taxonomy" id="2795388"/>
    <lineage>
        <taxon>Bacteria</taxon>
        <taxon>Pseudomonadati</taxon>
        <taxon>Pseudomonadota</taxon>
        <taxon>Gammaproteobacteria</taxon>
        <taxon>Oceanospirillales</taxon>
        <taxon>Oceanospirillaceae</taxon>
        <taxon>Marinomonas</taxon>
    </lineage>
</organism>
<gene>
    <name evidence="4" type="ORF">I8J31_02740</name>
</gene>
<dbReference type="PANTHER" id="PTHR43861:SF3">
    <property type="entry name" value="PUTATIVE (AFU_ORTHOLOGUE AFUA_2G14390)-RELATED"/>
    <property type="match status" value="1"/>
</dbReference>
<dbReference type="PANTHER" id="PTHR43861">
    <property type="entry name" value="TRANS-ACONITATE 2-METHYLTRANSFERASE-RELATED"/>
    <property type="match status" value="1"/>
</dbReference>
<feature type="compositionally biased region" description="Polar residues" evidence="2">
    <location>
        <begin position="1"/>
        <end position="15"/>
    </location>
</feature>
<keyword evidence="4" id="KW-0489">Methyltransferase</keyword>
<feature type="domain" description="Methyltransferase" evidence="3">
    <location>
        <begin position="58"/>
        <end position="148"/>
    </location>
</feature>
<dbReference type="InterPro" id="IPR041698">
    <property type="entry name" value="Methyltransf_25"/>
</dbReference>
<evidence type="ECO:0000256" key="1">
    <source>
        <dbReference type="ARBA" id="ARBA00022679"/>
    </source>
</evidence>
<keyword evidence="5" id="KW-1185">Reference proteome</keyword>
<keyword evidence="1" id="KW-0808">Transferase</keyword>
<dbReference type="EMBL" id="JAEMNX010000002">
    <property type="protein sequence ID" value="MBJ7536594.1"/>
    <property type="molecule type" value="Genomic_DNA"/>
</dbReference>
<evidence type="ECO:0000313" key="5">
    <source>
        <dbReference type="Proteomes" id="UP000628710"/>
    </source>
</evidence>
<feature type="region of interest" description="Disordered" evidence="2">
    <location>
        <begin position="1"/>
        <end position="25"/>
    </location>
</feature>
<evidence type="ECO:0000256" key="2">
    <source>
        <dbReference type="SAM" id="MobiDB-lite"/>
    </source>
</evidence>
<accession>A0A934JM64</accession>
<dbReference type="AlphaFoldDB" id="A0A934JM64"/>
<comment type="caution">
    <text evidence="4">The sequence shown here is derived from an EMBL/GenBank/DDBJ whole genome shotgun (WGS) entry which is preliminary data.</text>
</comment>
<dbReference type="InterPro" id="IPR029063">
    <property type="entry name" value="SAM-dependent_MTases_sf"/>
</dbReference>
<dbReference type="RefSeq" id="WP_199466775.1">
    <property type="nucleotide sequence ID" value="NZ_JAEMNX010000002.1"/>
</dbReference>
<dbReference type="Pfam" id="PF13649">
    <property type="entry name" value="Methyltransf_25"/>
    <property type="match status" value="1"/>
</dbReference>